<dbReference type="STRING" id="1314674.A0A0D7BHP5"/>
<dbReference type="Gene3D" id="1.10.150.910">
    <property type="match status" value="1"/>
</dbReference>
<feature type="domain" description="RSE1/DDB1/CPSF1 C-terminal" evidence="3">
    <location>
        <begin position="910"/>
        <end position="1207"/>
    </location>
</feature>
<dbReference type="GO" id="GO:0003676">
    <property type="term" value="F:nucleic acid binding"/>
    <property type="evidence" value="ECO:0007669"/>
    <property type="project" value="InterPro"/>
</dbReference>
<dbReference type="InterPro" id="IPR050358">
    <property type="entry name" value="RSE1/DDB1/CFT1"/>
</dbReference>
<name>A0A0D7BHP5_9AGAR</name>
<dbReference type="Pfam" id="PF23726">
    <property type="entry name" value="Beta-prop_RSE1_2nd"/>
    <property type="match status" value="1"/>
</dbReference>
<sequence>MAAPEAWVVSYLRKPTAVLSSCRCRLGPDDTEYLVVLYSNWLEVYPIQATAVEPECSVEIWGRCLKVSAVPTEGDASRLVVLLDHPDPELVFLTYKPTNEEGPAALQVSDTVDLTDATLSAKPSEYLAGELLVDPNGAFLLVHNVTSRIKFVELNDGLPEEDSVVDMRLDAFYPMFRSILICCRMREANVLALALIPNAGEDDDHAPALAVLYTSAKSFYLIVHDINVDSKSLSDEPSAAFRPTKVDTDRLTDLFLFHVPEFGVHNVPGALLVVGGSSIDLFPLTEHKLKKKRETRKDKRKAGTRASITEAPEIKMYTPMASVQWPFGAVSSASPIEPGSGSPWLIADSIGRVALLHLHERPAFTLHLIGQTVTPATITYLGNQIVYFGSCVGDSKLLKIYHEPYEPWDPQVREGVRTITTSTFDQGPGEGPEQRFNPDEGQVIVSKEGSFLHPVKSYSSLAPINDAILADLDGSTQNQIIACSGGGSSGSMRIVRTGTSFQKSGSIGDAAGFERVFPIRLAYNQEEHKYLIVSKHDRTLVLHLSSRTTFERQDIGFVTDSPTLCAGNLKGTNNTNPARLEKDDTNWVVQITSKGVYLFDLVGDVYTKEDEWLPPNQRTIVAASMSPTQVLVALEGAGVYILKRAFGPSEKFTEVSANLRFVQEVKIGEQLSHGPKAGEYKAWWPNQISAVTINPLNYTLDDSSLIAVAWWHTNQVKIYNILNGVAFYSETPPLKALVRSLLFFNFGKPSNSAKDVNNNPHLVAGLADGTVVTYKLKKGRVIEKDYKLFHVGNGPVQLRETTVGDGTRRAILAVADRAVVFSYEGNRLVSSSLAMKDATASCQLNTAAYPKSVVLTTTTNLIIGSMENLTKVHVETIPFANAIPKRIVELPNVGFAVIFEIIGPTQRRYSLRILDLQFKTKAEWTADVNEVIQCMTPMVIAAQQRLVVGAYEEFPGQIVPPTGRIIVFDTVLNNISTKRVRGGTNVLAVVENRLVAAINESVYLYHVSDGAILEELNRLPNFYHISALAVKDHRLMVTDLFRSISVVQILDNAKLDRLAKDEFSLTPLGISATEGGQMLGMNDALNLFAYSLDTSELRPQLKRIGFYHVGEDITAMIRGSTNPSAATAVFKTGHVFFTPGGGLGVITEVNDQESVKMLQKLQAEMGMRIPSVGGTSHAKFRAPRMSWPGGTREASTGFLDGDFLSRMLPEIEDETELAQGVFEVGTLKERKGDIRRLLEDLQGAQV</sequence>
<evidence type="ECO:0008006" key="8">
    <source>
        <dbReference type="Google" id="ProtNLM"/>
    </source>
</evidence>
<evidence type="ECO:0000259" key="5">
    <source>
        <dbReference type="Pfam" id="PF23726"/>
    </source>
</evidence>
<evidence type="ECO:0000259" key="3">
    <source>
        <dbReference type="Pfam" id="PF03178"/>
    </source>
</evidence>
<dbReference type="EMBL" id="KN880475">
    <property type="protein sequence ID" value="KIY70002.1"/>
    <property type="molecule type" value="Genomic_DNA"/>
</dbReference>
<evidence type="ECO:0000256" key="2">
    <source>
        <dbReference type="ARBA" id="ARBA00023242"/>
    </source>
</evidence>
<proteinExistence type="predicted"/>
<dbReference type="Pfam" id="PF03178">
    <property type="entry name" value="CPSF_A"/>
    <property type="match status" value="1"/>
</dbReference>
<dbReference type="InterPro" id="IPR004871">
    <property type="entry name" value="RSE1/DDB1/CPSF1_C"/>
</dbReference>
<comment type="subcellular location">
    <subcellularLocation>
        <location evidence="1">Nucleus</location>
    </subcellularLocation>
</comment>
<evidence type="ECO:0000256" key="1">
    <source>
        <dbReference type="ARBA" id="ARBA00004123"/>
    </source>
</evidence>
<dbReference type="Gene3D" id="2.130.10.10">
    <property type="entry name" value="YVTN repeat-like/Quinoprotein amine dehydrogenase"/>
    <property type="match status" value="3"/>
</dbReference>
<dbReference type="InterPro" id="IPR015943">
    <property type="entry name" value="WD40/YVTN_repeat-like_dom_sf"/>
</dbReference>
<dbReference type="AlphaFoldDB" id="A0A0D7BHP5"/>
<feature type="domain" description="RSE1/DDB1/CPSF1 first beta-propeller" evidence="4">
    <location>
        <begin position="19"/>
        <end position="404"/>
    </location>
</feature>
<dbReference type="Pfam" id="PF10433">
    <property type="entry name" value="Beta-prop_RSE1_1st"/>
    <property type="match status" value="1"/>
</dbReference>
<protein>
    <recommendedName>
        <fullName evidence="8">DNA damage-binding protein 1</fullName>
    </recommendedName>
</protein>
<organism evidence="6 7">
    <name type="scientific">Cylindrobasidium torrendii FP15055 ss-10</name>
    <dbReference type="NCBI Taxonomy" id="1314674"/>
    <lineage>
        <taxon>Eukaryota</taxon>
        <taxon>Fungi</taxon>
        <taxon>Dikarya</taxon>
        <taxon>Basidiomycota</taxon>
        <taxon>Agaricomycotina</taxon>
        <taxon>Agaricomycetes</taxon>
        <taxon>Agaricomycetidae</taxon>
        <taxon>Agaricales</taxon>
        <taxon>Marasmiineae</taxon>
        <taxon>Physalacriaceae</taxon>
        <taxon>Cylindrobasidium</taxon>
    </lineage>
</organism>
<dbReference type="GO" id="GO:0005634">
    <property type="term" value="C:nucleus"/>
    <property type="evidence" value="ECO:0007669"/>
    <property type="project" value="UniProtKB-SubCell"/>
</dbReference>
<reference evidence="6 7" key="1">
    <citation type="journal article" date="2015" name="Fungal Genet. Biol.">
        <title>Evolution of novel wood decay mechanisms in Agaricales revealed by the genome sequences of Fistulina hepatica and Cylindrobasidium torrendii.</title>
        <authorList>
            <person name="Floudas D."/>
            <person name="Held B.W."/>
            <person name="Riley R."/>
            <person name="Nagy L.G."/>
            <person name="Koehler G."/>
            <person name="Ransdell A.S."/>
            <person name="Younus H."/>
            <person name="Chow J."/>
            <person name="Chiniquy J."/>
            <person name="Lipzen A."/>
            <person name="Tritt A."/>
            <person name="Sun H."/>
            <person name="Haridas S."/>
            <person name="LaButti K."/>
            <person name="Ohm R.A."/>
            <person name="Kues U."/>
            <person name="Blanchette R.A."/>
            <person name="Grigoriev I.V."/>
            <person name="Minto R.E."/>
            <person name="Hibbett D.S."/>
        </authorList>
    </citation>
    <scope>NUCLEOTIDE SEQUENCE [LARGE SCALE GENOMIC DNA]</scope>
    <source>
        <strain evidence="6 7">FP15055 ss-10</strain>
    </source>
</reference>
<dbReference type="OrthoDB" id="433457at2759"/>
<dbReference type="InterPro" id="IPR018846">
    <property type="entry name" value="Beta-prop_RSE1/DDB1/CPSF1_1st"/>
</dbReference>
<dbReference type="InterPro" id="IPR058543">
    <property type="entry name" value="Beta-prop_RSE1/DDB1/CPSF1_2nd"/>
</dbReference>
<accession>A0A0D7BHP5</accession>
<evidence type="ECO:0000313" key="6">
    <source>
        <dbReference type="EMBL" id="KIY70002.1"/>
    </source>
</evidence>
<gene>
    <name evidence="6" type="ORF">CYLTODRAFT_488480</name>
</gene>
<evidence type="ECO:0000313" key="7">
    <source>
        <dbReference type="Proteomes" id="UP000054007"/>
    </source>
</evidence>
<keyword evidence="7" id="KW-1185">Reference proteome</keyword>
<dbReference type="SUPFAM" id="SSF69322">
    <property type="entry name" value="Tricorn protease domain 2"/>
    <property type="match status" value="1"/>
</dbReference>
<evidence type="ECO:0000259" key="4">
    <source>
        <dbReference type="Pfam" id="PF10433"/>
    </source>
</evidence>
<dbReference type="PANTHER" id="PTHR10644">
    <property type="entry name" value="DNA REPAIR/RNA PROCESSING CPSF FAMILY"/>
    <property type="match status" value="1"/>
</dbReference>
<dbReference type="Proteomes" id="UP000054007">
    <property type="component" value="Unassembled WGS sequence"/>
</dbReference>
<keyword evidence="2" id="KW-0539">Nucleus</keyword>
<feature type="domain" description="RSE1/DDB1/CPSF1 second beta-propeller" evidence="5">
    <location>
        <begin position="512"/>
        <end position="866"/>
    </location>
</feature>